<reference evidence="12 13" key="1">
    <citation type="journal article" date="2009" name="Genome Biol.">
        <title>Community-wide analysis of microbial genome sequence signatures.</title>
        <authorList>
            <person name="Dick G.J."/>
            <person name="Andersson A.F."/>
            <person name="Baker B.J."/>
            <person name="Simmons S.L."/>
            <person name="Thomas B.C."/>
            <person name="Yelton A.P."/>
            <person name="Banfield J.F."/>
        </authorList>
    </citation>
    <scope>NUCLEOTIDE SEQUENCE [LARGE SCALE GENOMIC DNA]</scope>
    <source>
        <strain evidence="12">ARMAN-2</strain>
    </source>
</reference>
<dbReference type="PANTHER" id="PTHR11629:SF63">
    <property type="entry name" value="V-TYPE PROTON ATPASE SUBUNIT A"/>
    <property type="match status" value="1"/>
</dbReference>
<feature type="transmembrane region" description="Helical" evidence="10">
    <location>
        <begin position="575"/>
        <end position="599"/>
    </location>
</feature>
<evidence type="ECO:0000256" key="10">
    <source>
        <dbReference type="RuleBase" id="RU361189"/>
    </source>
</evidence>
<evidence type="ECO:0000256" key="3">
    <source>
        <dbReference type="ARBA" id="ARBA00022448"/>
    </source>
</evidence>
<evidence type="ECO:0000256" key="9">
    <source>
        <dbReference type="ARBA" id="ARBA00068671"/>
    </source>
</evidence>
<feature type="transmembrane region" description="Helical" evidence="10">
    <location>
        <begin position="404"/>
        <end position="423"/>
    </location>
</feature>
<name>C7DGJ7_MICA2</name>
<evidence type="ECO:0000313" key="13">
    <source>
        <dbReference type="Proteomes" id="UP000332487"/>
    </source>
</evidence>
<evidence type="ECO:0000256" key="6">
    <source>
        <dbReference type="ARBA" id="ARBA00023065"/>
    </source>
</evidence>
<proteinExistence type="inferred from homology"/>
<dbReference type="GO" id="GO:0046961">
    <property type="term" value="F:proton-transporting ATPase activity, rotational mechanism"/>
    <property type="evidence" value="ECO:0007669"/>
    <property type="project" value="InterPro"/>
</dbReference>
<dbReference type="GO" id="GO:0051117">
    <property type="term" value="F:ATPase binding"/>
    <property type="evidence" value="ECO:0007669"/>
    <property type="project" value="TreeGrafter"/>
</dbReference>
<feature type="transmembrane region" description="Helical" evidence="10">
    <location>
        <begin position="547"/>
        <end position="569"/>
    </location>
</feature>
<keyword evidence="3 10" id="KW-0813">Transport</keyword>
<feature type="transmembrane region" description="Helical" evidence="10">
    <location>
        <begin position="342"/>
        <end position="374"/>
    </location>
</feature>
<reference evidence="12 13" key="2">
    <citation type="journal article" date="2010" name="Proc. Natl. Acad. Sci. U.S.A.">
        <title>Enigmatic, ultrasmall, uncultivated Archaea.</title>
        <authorList>
            <person name="Baker B.J."/>
            <person name="Comolli L.R."/>
            <person name="Dick G.J."/>
            <person name="Hauser L.J."/>
            <person name="Hyatt D."/>
            <person name="Dill B.D."/>
            <person name="Land M.L."/>
            <person name="Verberkmoes N.C."/>
            <person name="Hettich R.L."/>
            <person name="Banfield J.F."/>
        </authorList>
    </citation>
    <scope>NUCLEOTIDE SEQUENCE [LARGE SCALE GENOMIC DNA]</scope>
    <source>
        <strain evidence="12">ARMAN-2</strain>
    </source>
</reference>
<feature type="transmembrane region" description="Helical" evidence="10">
    <location>
        <begin position="443"/>
        <end position="466"/>
    </location>
</feature>
<protein>
    <recommendedName>
        <fullName evidence="9 10">A-type ATP synthase subunit I</fullName>
    </recommendedName>
</protein>
<keyword evidence="7 10" id="KW-0472">Membrane</keyword>
<evidence type="ECO:0000313" key="12">
    <source>
        <dbReference type="EMBL" id="EET90344.1"/>
    </source>
</evidence>
<dbReference type="GO" id="GO:0016471">
    <property type="term" value="C:vacuolar proton-transporting V-type ATPase complex"/>
    <property type="evidence" value="ECO:0007669"/>
    <property type="project" value="TreeGrafter"/>
</dbReference>
<dbReference type="GO" id="GO:0033179">
    <property type="term" value="C:proton-transporting V-type ATPase, V0 domain"/>
    <property type="evidence" value="ECO:0007669"/>
    <property type="project" value="InterPro"/>
</dbReference>
<dbReference type="InterPro" id="IPR002490">
    <property type="entry name" value="V-ATPase_116kDa_su"/>
</dbReference>
<sequence length="651" mass="72463">MLKPSKMERIRLVVSKSYYGEAMSALHDLGAMQIETVPEYAQKYLDGAVEQKRHKEISDYAQRFRALEAQMIPEQRGKKYLFRSLDDLFEKADSVMIFERVNQLSKDIEDARAELKELEYRAEIASRLSGFEKDLSILSSEYVISFMVSGGKIGEFAEGLAKAMPDAISAQYGKTMLVSIERRHEADFGKFAEQYPKMHIEVVPKLEGKPEGLKKSAAEDIELVGSRLKAFEVELRTISEKHYAMVSAIREQFDIEVEELDAVSRIGATESVIAIDGWVPEEQVPKLRKAMHSATKDHFVIDTVATKELPPTRLENPATAKLFEFFIRFYSLPKSDEIDPTLIFAVVFPIFFGFMVGDAGYGAVMLALALGIIYRTKHPGKRRLLPKKIGSFVHTIISDNGLNVIARAIIPGSIIAIFLGILFNEYFGFQLGYKAPFNVVTGLAKLLVISGWIGVAMVSFGFLLGFANKFAVNEKKAAYGKIGWLAAAWGFVIFGLEILHKQPLGLSNPAALISYVLLVGGILTILKTDGFEALMELPSLISHILSYTRLVGILLASVILAEVIDQIFLKSITGSIIIAIFGIVILVFGQVFNIVIAIFESGIQGARLIYVEFFSKFFAGNGREFRPFVSRRKRTLSRFDIGEEKPGPAKS</sequence>
<evidence type="ECO:0000256" key="11">
    <source>
        <dbReference type="SAM" id="Coils"/>
    </source>
</evidence>
<dbReference type="GO" id="GO:0007035">
    <property type="term" value="P:vacuolar acidification"/>
    <property type="evidence" value="ECO:0007669"/>
    <property type="project" value="TreeGrafter"/>
</dbReference>
<feature type="coiled-coil region" evidence="11">
    <location>
        <begin position="101"/>
        <end position="128"/>
    </location>
</feature>
<organism evidence="12 13">
    <name type="scientific">Candidatus Micrarchaeum acidiphilum ARMAN-2</name>
    <dbReference type="NCBI Taxonomy" id="425595"/>
    <lineage>
        <taxon>Archaea</taxon>
        <taxon>Candidatus Micrarchaeota</taxon>
        <taxon>Candidatus Micrarchaeia</taxon>
        <taxon>Candidatus Micrarchaeales</taxon>
        <taxon>Candidatus Micrarchaeaceae</taxon>
        <taxon>Candidatus Micrarchaeum</taxon>
    </lineage>
</organism>
<keyword evidence="11" id="KW-0175">Coiled coil</keyword>
<evidence type="ECO:0000256" key="8">
    <source>
        <dbReference type="ARBA" id="ARBA00059506"/>
    </source>
</evidence>
<evidence type="ECO:0000256" key="1">
    <source>
        <dbReference type="ARBA" id="ARBA00004141"/>
    </source>
</evidence>
<feature type="transmembrane region" description="Helical" evidence="10">
    <location>
        <begin position="506"/>
        <end position="526"/>
    </location>
</feature>
<evidence type="ECO:0000256" key="7">
    <source>
        <dbReference type="ARBA" id="ARBA00023136"/>
    </source>
</evidence>
<dbReference type="Proteomes" id="UP000332487">
    <property type="component" value="Unassembled WGS sequence"/>
</dbReference>
<keyword evidence="6 10" id="KW-0406">Ion transport</keyword>
<dbReference type="EMBL" id="GG697238">
    <property type="protein sequence ID" value="EET90344.1"/>
    <property type="molecule type" value="Genomic_DNA"/>
</dbReference>
<dbReference type="PANTHER" id="PTHR11629">
    <property type="entry name" value="VACUOLAR PROTON ATPASES"/>
    <property type="match status" value="1"/>
</dbReference>
<dbReference type="AlphaFoldDB" id="C7DGJ7"/>
<comment type="subcellular location">
    <subcellularLocation>
        <location evidence="1">Membrane</location>
        <topology evidence="1">Multi-pass membrane protein</topology>
    </subcellularLocation>
</comment>
<comment type="function">
    <text evidence="8">Component of the A-type ATP synthase that produces ATP from ADP in the presence of a proton gradient across the membrane.</text>
</comment>
<comment type="similarity">
    <text evidence="2 10">Belongs to the V-ATPase 116 kDa subunit family.</text>
</comment>
<keyword evidence="13" id="KW-1185">Reference proteome</keyword>
<evidence type="ECO:0000256" key="4">
    <source>
        <dbReference type="ARBA" id="ARBA00022692"/>
    </source>
</evidence>
<evidence type="ECO:0000256" key="2">
    <source>
        <dbReference type="ARBA" id="ARBA00009904"/>
    </source>
</evidence>
<accession>C7DGJ7</accession>
<keyword evidence="4 10" id="KW-0812">Transmembrane</keyword>
<gene>
    <name evidence="12" type="ORF">UNLARM2_0198</name>
</gene>
<keyword evidence="5 10" id="KW-1133">Transmembrane helix</keyword>
<dbReference type="Pfam" id="PF01496">
    <property type="entry name" value="V_ATPase_I"/>
    <property type="match status" value="2"/>
</dbReference>
<evidence type="ECO:0000256" key="5">
    <source>
        <dbReference type="ARBA" id="ARBA00022989"/>
    </source>
</evidence>
<feature type="transmembrane region" description="Helical" evidence="10">
    <location>
        <begin position="478"/>
        <end position="500"/>
    </location>
</feature>